<evidence type="ECO:0000256" key="2">
    <source>
        <dbReference type="ARBA" id="ARBA00022679"/>
    </source>
</evidence>
<gene>
    <name evidence="5" type="ORF">ENX73_01290</name>
</gene>
<accession>A0A7V3VSH7</accession>
<dbReference type="EMBL" id="DTPE01000058">
    <property type="protein sequence ID" value="HGE74745.1"/>
    <property type="molecule type" value="Genomic_DNA"/>
</dbReference>
<dbReference type="InterPro" id="IPR029063">
    <property type="entry name" value="SAM-dependent_MTases_sf"/>
</dbReference>
<proteinExistence type="predicted"/>
<dbReference type="AlphaFoldDB" id="A0A7V3VSH7"/>
<evidence type="ECO:0008006" key="6">
    <source>
        <dbReference type="Google" id="ProtNLM"/>
    </source>
</evidence>
<dbReference type="InterPro" id="IPR001737">
    <property type="entry name" value="KsgA/Erm"/>
</dbReference>
<evidence type="ECO:0000313" key="5">
    <source>
        <dbReference type="EMBL" id="HGE74745.1"/>
    </source>
</evidence>
<dbReference type="SUPFAM" id="SSF53335">
    <property type="entry name" value="S-adenosyl-L-methionine-dependent methyltransferases"/>
    <property type="match status" value="1"/>
</dbReference>
<name>A0A7V3VSH7_9BACT</name>
<dbReference type="GO" id="GO:0003723">
    <property type="term" value="F:RNA binding"/>
    <property type="evidence" value="ECO:0007669"/>
    <property type="project" value="UniProtKB-KW"/>
</dbReference>
<evidence type="ECO:0000256" key="1">
    <source>
        <dbReference type="ARBA" id="ARBA00022603"/>
    </source>
</evidence>
<organism evidence="5">
    <name type="scientific">Mesoaciditoga lauensis</name>
    <dbReference type="NCBI Taxonomy" id="1495039"/>
    <lineage>
        <taxon>Bacteria</taxon>
        <taxon>Thermotogati</taxon>
        <taxon>Thermotogota</taxon>
        <taxon>Thermotogae</taxon>
        <taxon>Mesoaciditogales</taxon>
        <taxon>Mesoaciditogaceae</taxon>
        <taxon>Mesoaciditoga</taxon>
    </lineage>
</organism>
<dbReference type="Gene3D" id="3.40.50.150">
    <property type="entry name" value="Vaccinia Virus protein VP39"/>
    <property type="match status" value="1"/>
</dbReference>
<keyword evidence="1" id="KW-0489">Methyltransferase</keyword>
<evidence type="ECO:0000256" key="3">
    <source>
        <dbReference type="ARBA" id="ARBA00022691"/>
    </source>
</evidence>
<dbReference type="GO" id="GO:0032259">
    <property type="term" value="P:methylation"/>
    <property type="evidence" value="ECO:0007669"/>
    <property type="project" value="UniProtKB-KW"/>
</dbReference>
<dbReference type="GO" id="GO:0008168">
    <property type="term" value="F:methyltransferase activity"/>
    <property type="evidence" value="ECO:0007669"/>
    <property type="project" value="UniProtKB-KW"/>
</dbReference>
<comment type="caution">
    <text evidence="5">The sequence shown here is derived from an EMBL/GenBank/DDBJ whole genome shotgun (WGS) entry which is preliminary data.</text>
</comment>
<evidence type="ECO:0000256" key="4">
    <source>
        <dbReference type="ARBA" id="ARBA00022884"/>
    </source>
</evidence>
<keyword evidence="4" id="KW-0694">RNA-binding</keyword>
<keyword evidence="2" id="KW-0808">Transferase</keyword>
<reference evidence="5" key="1">
    <citation type="journal article" date="2020" name="mSystems">
        <title>Genome- and Community-Level Interaction Insights into Carbon Utilization and Element Cycling Functions of Hydrothermarchaeota in Hydrothermal Sediment.</title>
        <authorList>
            <person name="Zhou Z."/>
            <person name="Liu Y."/>
            <person name="Xu W."/>
            <person name="Pan J."/>
            <person name="Luo Z.H."/>
            <person name="Li M."/>
        </authorList>
    </citation>
    <scope>NUCLEOTIDE SEQUENCE [LARGE SCALE GENOMIC DNA]</scope>
    <source>
        <strain evidence="5">SpSt-966</strain>
    </source>
</reference>
<keyword evidence="3" id="KW-0949">S-adenosyl-L-methionine</keyword>
<dbReference type="Pfam" id="PF00398">
    <property type="entry name" value="RrnaAD"/>
    <property type="match status" value="1"/>
</dbReference>
<protein>
    <recommendedName>
        <fullName evidence="6">Methyltransferase domain-containing protein</fullName>
    </recommendedName>
</protein>
<sequence length="180" mass="21233">MDNEHFIRHQHFNDEMRKSMVDEVVKAMNLSKEDVVFDIGSGDGFYSSKFADSSKEVFSIDEYEKNFESEHYSKENITAISKSVCEWMKNNDFSEATHVFFSNSFHDMECQDKILEKLSESLKKGYHLDMVEFNLKATFGPPKSIRFSKEMLKAKVEPYGFKEVKYVEFENHYFISFEKI</sequence>